<dbReference type="SUPFAM" id="SSF88723">
    <property type="entry name" value="PIN domain-like"/>
    <property type="match status" value="1"/>
</dbReference>
<protein>
    <recommendedName>
        <fullName evidence="6">Ribonuclease VapC</fullName>
        <shortName evidence="6">RNase VapC</shortName>
        <ecNumber evidence="6">3.1.-.-</ecNumber>
    </recommendedName>
    <alternativeName>
        <fullName evidence="6">Toxin VapC</fullName>
    </alternativeName>
</protein>
<evidence type="ECO:0000256" key="3">
    <source>
        <dbReference type="ARBA" id="ARBA00022723"/>
    </source>
</evidence>
<keyword evidence="5 6" id="KW-0460">Magnesium</keyword>
<keyword evidence="6" id="KW-0800">Toxin</keyword>
<dbReference type="Pfam" id="PF01850">
    <property type="entry name" value="PIN"/>
    <property type="match status" value="1"/>
</dbReference>
<evidence type="ECO:0000256" key="1">
    <source>
        <dbReference type="ARBA" id="ARBA00022649"/>
    </source>
</evidence>
<comment type="function">
    <text evidence="6">Toxic component of a toxin-antitoxin (TA) system. An RNase.</text>
</comment>
<dbReference type="PANTHER" id="PTHR38826">
    <property type="entry name" value="RIBONUCLEASE VAPC13"/>
    <property type="match status" value="1"/>
</dbReference>
<dbReference type="RefSeq" id="WP_159902107.1">
    <property type="nucleotide sequence ID" value="NZ_BAABFX010000025.1"/>
</dbReference>
<proteinExistence type="inferred from homology"/>
<keyword evidence="1 6" id="KW-1277">Toxin-antitoxin system</keyword>
<dbReference type="EC" id="3.1.-.-" evidence="6"/>
<feature type="domain" description="PIN" evidence="7">
    <location>
        <begin position="5"/>
        <end position="125"/>
    </location>
</feature>
<feature type="binding site" evidence="6">
    <location>
        <position position="7"/>
    </location>
    <ligand>
        <name>Mg(2+)</name>
        <dbReference type="ChEBI" id="CHEBI:18420"/>
    </ligand>
</feature>
<name>A0ABP8JR09_9MICO</name>
<comment type="similarity">
    <text evidence="6">Belongs to the PINc/VapC protein family.</text>
</comment>
<dbReference type="InterPro" id="IPR029060">
    <property type="entry name" value="PIN-like_dom_sf"/>
</dbReference>
<keyword evidence="9" id="KW-1185">Reference proteome</keyword>
<dbReference type="PANTHER" id="PTHR38826:SF5">
    <property type="entry name" value="RIBONUCLEASE VAPC13"/>
    <property type="match status" value="1"/>
</dbReference>
<comment type="cofactor">
    <cofactor evidence="6">
        <name>Mg(2+)</name>
        <dbReference type="ChEBI" id="CHEBI:18420"/>
    </cofactor>
</comment>
<comment type="caution">
    <text evidence="8">The sequence shown here is derived from an EMBL/GenBank/DDBJ whole genome shotgun (WGS) entry which is preliminary data.</text>
</comment>
<evidence type="ECO:0000256" key="4">
    <source>
        <dbReference type="ARBA" id="ARBA00022801"/>
    </source>
</evidence>
<dbReference type="InterPro" id="IPR022907">
    <property type="entry name" value="VapC_family"/>
</dbReference>
<evidence type="ECO:0000313" key="8">
    <source>
        <dbReference type="EMBL" id="GAA4394876.1"/>
    </source>
</evidence>
<dbReference type="InterPro" id="IPR052106">
    <property type="entry name" value="PINc/VapC_TA"/>
</dbReference>
<dbReference type="InterPro" id="IPR002716">
    <property type="entry name" value="PIN_dom"/>
</dbReference>
<organism evidence="8 9">
    <name type="scientific">Ornithinibacter aureus</name>
    <dbReference type="NCBI Taxonomy" id="622664"/>
    <lineage>
        <taxon>Bacteria</taxon>
        <taxon>Bacillati</taxon>
        <taxon>Actinomycetota</taxon>
        <taxon>Actinomycetes</taxon>
        <taxon>Micrococcales</taxon>
        <taxon>Intrasporangiaceae</taxon>
        <taxon>Ornithinibacter</taxon>
    </lineage>
</organism>
<feature type="binding site" evidence="6">
    <location>
        <position position="99"/>
    </location>
    <ligand>
        <name>Mg(2+)</name>
        <dbReference type="ChEBI" id="CHEBI:18420"/>
    </ligand>
</feature>
<evidence type="ECO:0000259" key="7">
    <source>
        <dbReference type="Pfam" id="PF01850"/>
    </source>
</evidence>
<keyword evidence="4 6" id="KW-0378">Hydrolase</keyword>
<evidence type="ECO:0000313" key="9">
    <source>
        <dbReference type="Proteomes" id="UP001500390"/>
    </source>
</evidence>
<dbReference type="Gene3D" id="3.40.50.1010">
    <property type="entry name" value="5'-nuclease"/>
    <property type="match status" value="1"/>
</dbReference>
<gene>
    <name evidence="6" type="primary">vapC</name>
    <name evidence="8" type="ORF">GCM10023153_16400</name>
</gene>
<keyword evidence="2 6" id="KW-0540">Nuclease</keyword>
<evidence type="ECO:0000256" key="6">
    <source>
        <dbReference type="HAMAP-Rule" id="MF_00265"/>
    </source>
</evidence>
<evidence type="ECO:0000256" key="5">
    <source>
        <dbReference type="ARBA" id="ARBA00022842"/>
    </source>
</evidence>
<sequence>MADHFLDATIILLAAGEPSTAQHACRSFLEAQAASGSTLHMSVEGVQEVLFHRMRMVDRATAVAEARDVQEMVVLHRFDEGVLQTAISLVATSTVRGRDAVHAATAIRAGFDAIVTTDSDFDGIPGLRRIDPRDT</sequence>
<dbReference type="EMBL" id="BAABFX010000025">
    <property type="protein sequence ID" value="GAA4394876.1"/>
    <property type="molecule type" value="Genomic_DNA"/>
</dbReference>
<reference evidence="9" key="1">
    <citation type="journal article" date="2019" name="Int. J. Syst. Evol. Microbiol.">
        <title>The Global Catalogue of Microorganisms (GCM) 10K type strain sequencing project: providing services to taxonomists for standard genome sequencing and annotation.</title>
        <authorList>
            <consortium name="The Broad Institute Genomics Platform"/>
            <consortium name="The Broad Institute Genome Sequencing Center for Infectious Disease"/>
            <person name="Wu L."/>
            <person name="Ma J."/>
        </authorList>
    </citation>
    <scope>NUCLEOTIDE SEQUENCE [LARGE SCALE GENOMIC DNA]</scope>
    <source>
        <strain evidence="9">JCM 17738</strain>
    </source>
</reference>
<dbReference type="HAMAP" id="MF_00265">
    <property type="entry name" value="VapC_Nob1"/>
    <property type="match status" value="1"/>
</dbReference>
<evidence type="ECO:0000256" key="2">
    <source>
        <dbReference type="ARBA" id="ARBA00022722"/>
    </source>
</evidence>
<keyword evidence="3 6" id="KW-0479">Metal-binding</keyword>
<accession>A0ABP8JR09</accession>
<dbReference type="Proteomes" id="UP001500390">
    <property type="component" value="Unassembled WGS sequence"/>
</dbReference>